<dbReference type="Pfam" id="PF18306">
    <property type="entry name" value="LDcluster4"/>
    <property type="match status" value="1"/>
</dbReference>
<dbReference type="Gene3D" id="3.40.50.450">
    <property type="match status" value="1"/>
</dbReference>
<dbReference type="EMBL" id="PCVI01000048">
    <property type="protein sequence ID" value="PIQ69977.1"/>
    <property type="molecule type" value="Genomic_DNA"/>
</dbReference>
<name>A0A2H0KFH9_9BACT</name>
<gene>
    <name evidence="1" type="ORF">COV89_02925</name>
</gene>
<protein>
    <recommendedName>
        <fullName evidence="3">DNA-binding protein</fullName>
    </recommendedName>
</protein>
<dbReference type="Proteomes" id="UP000231371">
    <property type="component" value="Unassembled WGS sequence"/>
</dbReference>
<organism evidence="1 2">
    <name type="scientific">Candidatus Shapirobacteria bacterium CG11_big_fil_rev_8_21_14_0_20_40_12</name>
    <dbReference type="NCBI Taxonomy" id="1974889"/>
    <lineage>
        <taxon>Bacteria</taxon>
        <taxon>Candidatus Shapironibacteriota</taxon>
    </lineage>
</organism>
<dbReference type="GO" id="GO:0005829">
    <property type="term" value="C:cytosol"/>
    <property type="evidence" value="ECO:0007669"/>
    <property type="project" value="TreeGrafter"/>
</dbReference>
<dbReference type="SUPFAM" id="SSF102405">
    <property type="entry name" value="MCP/YpsA-like"/>
    <property type="match status" value="1"/>
</dbReference>
<proteinExistence type="predicted"/>
<evidence type="ECO:0008006" key="3">
    <source>
        <dbReference type="Google" id="ProtNLM"/>
    </source>
</evidence>
<sequence length="179" mass="19963">MIKKVTFFGSSEVVTGSDVYDSAFRTAKLLAQEGYEVINGGGPGVMKASSEGAKAGGGKVMGITFNPKDMTHFEGRDQTNPVDEEVVMANYVERTVRLLEEGDIYIFFNGGTGTVSEFGMAWGLARLYFGHHKPLILFGEFWHEILEAFGRNMLIRPEEIRVYRIVTTPEEVLEEIKKL</sequence>
<reference evidence="1 2" key="1">
    <citation type="submission" date="2017-09" db="EMBL/GenBank/DDBJ databases">
        <title>Depth-based differentiation of microbial function through sediment-hosted aquifers and enrichment of novel symbionts in the deep terrestrial subsurface.</title>
        <authorList>
            <person name="Probst A.J."/>
            <person name="Ladd B."/>
            <person name="Jarett J.K."/>
            <person name="Geller-Mcgrath D.E."/>
            <person name="Sieber C.M."/>
            <person name="Emerson J.B."/>
            <person name="Anantharaman K."/>
            <person name="Thomas B.C."/>
            <person name="Malmstrom R."/>
            <person name="Stieglmeier M."/>
            <person name="Klingl A."/>
            <person name="Woyke T."/>
            <person name="Ryan C.M."/>
            <person name="Banfield J.F."/>
        </authorList>
    </citation>
    <scope>NUCLEOTIDE SEQUENCE [LARGE SCALE GENOMIC DNA]</scope>
    <source>
        <strain evidence="1">CG11_big_fil_rev_8_21_14_0_20_40_12</strain>
    </source>
</reference>
<evidence type="ECO:0000313" key="2">
    <source>
        <dbReference type="Proteomes" id="UP000231371"/>
    </source>
</evidence>
<dbReference type="InterPro" id="IPR052341">
    <property type="entry name" value="LOG_family_nucleotidases"/>
</dbReference>
<evidence type="ECO:0000313" key="1">
    <source>
        <dbReference type="EMBL" id="PIQ69977.1"/>
    </source>
</evidence>
<dbReference type="PANTHER" id="PTHR43393">
    <property type="entry name" value="CYTOKININ RIBOSIDE 5'-MONOPHOSPHATE PHOSPHORIBOHYDROLASE"/>
    <property type="match status" value="1"/>
</dbReference>
<comment type="caution">
    <text evidence="1">The sequence shown here is derived from an EMBL/GenBank/DDBJ whole genome shotgun (WGS) entry which is preliminary data.</text>
</comment>
<dbReference type="AlphaFoldDB" id="A0A2H0KFH9"/>
<dbReference type="InterPro" id="IPR041164">
    <property type="entry name" value="LDcluster4"/>
</dbReference>
<accession>A0A2H0KFH9</accession>
<dbReference type="PANTHER" id="PTHR43393:SF3">
    <property type="entry name" value="LYSINE DECARBOXYLASE-LIKE PROTEIN"/>
    <property type="match status" value="1"/>
</dbReference>